<dbReference type="InterPro" id="IPR000719">
    <property type="entry name" value="Prot_kinase_dom"/>
</dbReference>
<comment type="caution">
    <text evidence="8">The sequence shown here is derived from an EMBL/GenBank/DDBJ whole genome shotgun (WGS) entry which is preliminary data.</text>
</comment>
<keyword evidence="3" id="KW-0418">Kinase</keyword>
<dbReference type="InterPro" id="IPR051681">
    <property type="entry name" value="Ser/Thr_Kinases-Pseudokinases"/>
</dbReference>
<evidence type="ECO:0000259" key="7">
    <source>
        <dbReference type="PROSITE" id="PS50011"/>
    </source>
</evidence>
<reference evidence="8 9" key="1">
    <citation type="submission" date="2017-11" db="EMBL/GenBank/DDBJ databases">
        <title>The genome of Rhizophagus clarus HR1 reveals common genetic basis of auxotrophy among arbuscular mycorrhizal fungi.</title>
        <authorList>
            <person name="Kobayashi Y."/>
        </authorList>
    </citation>
    <scope>NUCLEOTIDE SEQUENCE [LARGE SCALE GENOMIC DNA]</scope>
    <source>
        <strain evidence="8 9">HR1</strain>
    </source>
</reference>
<evidence type="ECO:0000313" key="9">
    <source>
        <dbReference type="Proteomes" id="UP000247702"/>
    </source>
</evidence>
<feature type="domain" description="Protein kinase" evidence="7">
    <location>
        <begin position="1537"/>
        <end position="1791"/>
    </location>
</feature>
<dbReference type="GO" id="GO:0004674">
    <property type="term" value="F:protein serine/threonine kinase activity"/>
    <property type="evidence" value="ECO:0007669"/>
    <property type="project" value="TreeGrafter"/>
</dbReference>
<dbReference type="Gene3D" id="1.25.40.10">
    <property type="entry name" value="Tetratricopeptide repeat domain"/>
    <property type="match status" value="2"/>
</dbReference>
<dbReference type="PANTHER" id="PTHR44329">
    <property type="entry name" value="SERINE/THREONINE-PROTEIN KINASE TNNI3K-RELATED"/>
    <property type="match status" value="1"/>
</dbReference>
<protein>
    <recommendedName>
        <fullName evidence="7">Protein kinase domain-containing protein</fullName>
    </recommendedName>
</protein>
<dbReference type="InterPro" id="IPR011990">
    <property type="entry name" value="TPR-like_helical_dom_sf"/>
</dbReference>
<dbReference type="InterPro" id="IPR011009">
    <property type="entry name" value="Kinase-like_dom_sf"/>
</dbReference>
<feature type="region of interest" description="Disordered" evidence="6">
    <location>
        <begin position="1378"/>
        <end position="1398"/>
    </location>
</feature>
<dbReference type="InterPro" id="IPR017441">
    <property type="entry name" value="Protein_kinase_ATP_BS"/>
</dbReference>
<dbReference type="SUPFAM" id="SSF56112">
    <property type="entry name" value="Protein kinase-like (PK-like)"/>
    <property type="match status" value="4"/>
</dbReference>
<sequence length="2230" mass="259793">MSNTQLIDWIDQCIIERDIIYYEYHDFSDLKEIGSGGFSRVYKASWKQSEKYFALKLFKSDNYDDGVKKVVNEIKLHREVNFHNHIIRFYGITTTKNDLDKKYFLVLEYADGGTLNSYLTKNFFSLDWQDKCRLAFQLSSAVECLHEVGIIHRDLHSNNILVHQDSIKLSDFGLSKLIEDNNAEAISKLYGVIPYIDPKAFKITSNKEKDIVPKAFEITSNKEKDIVPKAFEITSNKEKDIVPKAFKITSNKEKDIDPKTFKITSNKEKDIVPKAFKITSNKEKDIDPKEFEITSNKEKEEEMQVKYNLNKKSDVYSVGVLLWQLSSGKRPFIHDKYDLSLAMKIVQGFRESIEDNTPEEYSNLYTKCWDGDPDKRPTIQEVVFTLKETMLPRTQTLASNGDSEITSIIVKGLITLIVKIINEGKSSDQHRSILDNFLSLYDVTIEEIYEWLNTNQTTDANHMFFMGYLYFSGIGTKMNANKAFDYFHKASLQYHPTAQYYLGTCYEHGSGTTINKPLAFKWYERSANYDQNIVGRFALGNCYEKGIGIINDKRMAFNWYLEAANNGHANAQYRIGNYYQQGIYVNKEYKIAFYYYGLSARGESIFGINMLGYCYLNGIGTPIDKSKAFELYLKAANMKYCIAQYNVAVCYEDGIGTVKNPEKAMEWYNKSADNGYHLAIKRLDKLSEISLFESGGKDDDSLTEQQIKQQMMKQWKLHHGLFLNGHSIQPSKQAVLVDNGDLTLNLYKGEPTVYININDPDSLTNLFAFNDNIFSDLQPFDICINFPVAEITYKGDLSESFSTYDMEDEDDLHNLYGHIFANKFLAGGQLFIKNFHFVSSKQIDVLKFYITWAYNSAKNNDITNFNDDESFEAFSLETSNGVKLNTLKLLANWLNNLYNDNVIDITSYKNISHLRRIKNAKEILLTADYSEIQDEKNPGIANFEEKLSLKEWFGNDLYVNLVKWIKDFHLLQGLVINESQKIGNSKKTAINIIEVPKVNLSDKTYFEMINPTMKFENNLIYNNIYSIKDLSTFPFIKSNIKSYSDHIHVLFKYEQYEIRISEGHIKPTKEFEQVIEIALSNAKPLEALQVVFDEYGHCFPQRIVLGRTLRNILPKISSVNMFNNINLKSPIFELLDNLNISYLLTREGEIVEKNGLTNWIQNTSNLEIIGLDDIIPFYKILKKEQQRKIDSILGKSNDRKIIMTGITDLKDLDNDIEDYKRVNFETPLEDGDYEVFGSIISKGYSKMEEFYVNFGLYDDNGFVTTIKKLEETSIIIKECYIIWVVIGNPLKLSRSSYNQEFQVYCIEKSITLQPEKSVYNIKTPPLSLGNNILFNAHYPLTNCEPSNIKLIEWRNESINIEIMKPICKIDSNNNNLSDDHIDDDSDNTDNESDNKDDIDDNSLTNIGIKLHICILSSCYNSLKIDNYRGKEFPLDLLGYTLTKVNLNEKLQDEIYKFDNIQNIIKYPIDYIDFGLCLNCNQFNTDYNWCHLCNSKYFKQNFKNWTSENFEIDLFIQKIQLKAKNHSEILEWIEYDRFDNIVYLDQDKFGNIYKVIWKDGFIKSWNSEKNQWERWQENGIFTLKCLNSKDNLLKEIESYFIMNHSSNIIHCYGITKDPRTNAFKAVMEYTKNGDLKRYLDDNYNSLNQIEKLKILQNIVIGLNDIHKNGLIHHDLNSSNILLDDKNFAFIANFGLFELYYEEIEESPYIAPEIVKRKEYTQASDIYGFGTIVYEIFTGLLPHINTDRKNDILINSSDKIPQPILEIIKQCWNIDSLKRPKVAELYKSFNKLLLDENFLINGASKYVLKLYDEMPDRLCEKCGEQYRDFFDAKYKWCKPCNKNYLKRSFVYWTSGNEKIDEFIKEMQLKINNSRDIIFEWVPYYRFNDIKEIDKDGFSTFYSAIWEDGPLYYNSDKTRYIRNPNKLVTLKHSYDTPKVVEFLNEAKKYSINILSNIHNIYGISQNPNTKNFIMILQHLEGGPLYNLVNYKNFNWTNKIDILINIINGLKEIHQNQMIHCDLHIGSILLDNNAHPYISNMTLCKEISNTKEETEEIYGVISFMSPELLRGNPYTQASDIYSFSMIMYFIATGKRPFDNCAHDAALILDICDGIRPEVDEKEVPNCYIDLMKKCWDSNPDNRPNAIEISKLLILFKHSYTKDALKFKFYMSVEKQQQHYEIQNQFEEAEQHIKNKKIELEEKHLPDTIYLSRSSRSSLKLWIDDNNSECLDCQL</sequence>
<dbReference type="Pfam" id="PF00069">
    <property type="entry name" value="Pkinase"/>
    <property type="match status" value="1"/>
</dbReference>
<dbReference type="Pfam" id="PF08238">
    <property type="entry name" value="Sel1"/>
    <property type="match status" value="6"/>
</dbReference>
<dbReference type="PANTHER" id="PTHR44329:SF288">
    <property type="entry name" value="MITOGEN-ACTIVATED PROTEIN KINASE KINASE KINASE 20"/>
    <property type="match status" value="1"/>
</dbReference>
<keyword evidence="1" id="KW-0808">Transferase</keyword>
<organism evidence="8 9">
    <name type="scientific">Rhizophagus clarus</name>
    <dbReference type="NCBI Taxonomy" id="94130"/>
    <lineage>
        <taxon>Eukaryota</taxon>
        <taxon>Fungi</taxon>
        <taxon>Fungi incertae sedis</taxon>
        <taxon>Mucoromycota</taxon>
        <taxon>Glomeromycotina</taxon>
        <taxon>Glomeromycetes</taxon>
        <taxon>Glomerales</taxon>
        <taxon>Glomeraceae</taxon>
        <taxon>Rhizophagus</taxon>
    </lineage>
</organism>
<gene>
    <name evidence="8" type="ORF">RclHR1_00550008</name>
</gene>
<dbReference type="PROSITE" id="PS50011">
    <property type="entry name" value="PROTEIN_KINASE_DOM"/>
    <property type="match status" value="3"/>
</dbReference>
<evidence type="ECO:0000256" key="5">
    <source>
        <dbReference type="PROSITE-ProRule" id="PRU10141"/>
    </source>
</evidence>
<evidence type="ECO:0000256" key="6">
    <source>
        <dbReference type="SAM" id="MobiDB-lite"/>
    </source>
</evidence>
<evidence type="ECO:0000256" key="4">
    <source>
        <dbReference type="ARBA" id="ARBA00022840"/>
    </source>
</evidence>
<dbReference type="InterPro" id="IPR006597">
    <property type="entry name" value="Sel1-like"/>
</dbReference>
<dbReference type="PROSITE" id="PS00107">
    <property type="entry name" value="PROTEIN_KINASE_ATP"/>
    <property type="match status" value="1"/>
</dbReference>
<dbReference type="GO" id="GO:0005524">
    <property type="term" value="F:ATP binding"/>
    <property type="evidence" value="ECO:0007669"/>
    <property type="project" value="UniProtKB-UniRule"/>
</dbReference>
<feature type="compositionally biased region" description="Acidic residues" evidence="6">
    <location>
        <begin position="1380"/>
        <end position="1398"/>
    </location>
</feature>
<evidence type="ECO:0000256" key="2">
    <source>
        <dbReference type="ARBA" id="ARBA00022741"/>
    </source>
</evidence>
<accession>A0A2Z6RT92</accession>
<dbReference type="SMART" id="SM00671">
    <property type="entry name" value="SEL1"/>
    <property type="match status" value="6"/>
</dbReference>
<dbReference type="Pfam" id="PF07714">
    <property type="entry name" value="PK_Tyr_Ser-Thr"/>
    <property type="match status" value="3"/>
</dbReference>
<feature type="domain" description="Protein kinase" evidence="7">
    <location>
        <begin position="1884"/>
        <end position="2156"/>
    </location>
</feature>
<dbReference type="InterPro" id="IPR001245">
    <property type="entry name" value="Ser-Thr/Tyr_kinase_cat_dom"/>
</dbReference>
<evidence type="ECO:0000256" key="3">
    <source>
        <dbReference type="ARBA" id="ARBA00022777"/>
    </source>
</evidence>
<evidence type="ECO:0000256" key="1">
    <source>
        <dbReference type="ARBA" id="ARBA00022679"/>
    </source>
</evidence>
<proteinExistence type="predicted"/>
<dbReference type="SUPFAM" id="SSF81901">
    <property type="entry name" value="HCP-like"/>
    <property type="match status" value="2"/>
</dbReference>
<keyword evidence="9" id="KW-1185">Reference proteome</keyword>
<feature type="domain" description="Protein kinase" evidence="7">
    <location>
        <begin position="27"/>
        <end position="391"/>
    </location>
</feature>
<feature type="binding site" evidence="5">
    <location>
        <position position="56"/>
    </location>
    <ligand>
        <name>ATP</name>
        <dbReference type="ChEBI" id="CHEBI:30616"/>
    </ligand>
</feature>
<dbReference type="Gene3D" id="1.10.510.10">
    <property type="entry name" value="Transferase(Phosphotransferase) domain 1"/>
    <property type="match status" value="4"/>
</dbReference>
<dbReference type="Proteomes" id="UP000247702">
    <property type="component" value="Unassembled WGS sequence"/>
</dbReference>
<dbReference type="EMBL" id="BEXD01003926">
    <property type="protein sequence ID" value="GBC04063.1"/>
    <property type="molecule type" value="Genomic_DNA"/>
</dbReference>
<name>A0A2Z6RT92_9GLOM</name>
<keyword evidence="2 5" id="KW-0547">Nucleotide-binding</keyword>
<keyword evidence="4 5" id="KW-0067">ATP-binding</keyword>
<evidence type="ECO:0000313" key="8">
    <source>
        <dbReference type="EMBL" id="GBC04063.1"/>
    </source>
</evidence>